<dbReference type="RefSeq" id="WP_044216215.1">
    <property type="nucleotide sequence ID" value="NZ_JBKAGJ010000063.1"/>
</dbReference>
<dbReference type="PANTHER" id="PTHR43566">
    <property type="entry name" value="CONSERVED PROTEIN"/>
    <property type="match status" value="1"/>
</dbReference>
<dbReference type="InterPro" id="IPR003593">
    <property type="entry name" value="AAA+_ATPase"/>
</dbReference>
<dbReference type="SMART" id="SM00382">
    <property type="entry name" value="AAA"/>
    <property type="match status" value="1"/>
</dbReference>
<protein>
    <recommendedName>
        <fullName evidence="1">AAA+ ATPase domain-containing protein</fullName>
    </recommendedName>
</protein>
<dbReference type="Pfam" id="PF13635">
    <property type="entry name" value="DUF4143"/>
    <property type="match status" value="1"/>
</dbReference>
<dbReference type="InterPro" id="IPR027417">
    <property type="entry name" value="P-loop_NTPase"/>
</dbReference>
<dbReference type="EMBL" id="JPOS01000005">
    <property type="protein sequence ID" value="KGE89503.1"/>
    <property type="molecule type" value="Genomic_DNA"/>
</dbReference>
<dbReference type="Gene3D" id="3.40.50.300">
    <property type="entry name" value="P-loop containing nucleotide triphosphate hydrolases"/>
    <property type="match status" value="1"/>
</dbReference>
<evidence type="ECO:0000313" key="2">
    <source>
        <dbReference type="EMBL" id="KGE89503.1"/>
    </source>
</evidence>
<sequence>MKIQRVIQQELRRKMVPGKVVVLLGPRQVGKTTLVKDILSQEQEPFLFISGEDRNIQRWLGSQSIEVLRQNIGRNTLLVVDEAQHVPNIGLNLKLIVDHLPHVRVLATGSSSFDLSNQTGEPLVGRKWTFTLYPVSQLELSANEAPFQTEELLSQRLVYGGYPEVITTVGLSEKRELLNSIVNSYLYKDLLMFEEIRKSQKIIDILSLLAFQIGNLVSIHEISKAIGLNTRTVEKYLDLLEKVFVIKRLGGYSRNLRKEISKSSKYYFWDNGIRNAVINNFNELNLRNDVGALWENYLIIERMKKQHYKKIFSNNYFWRTYDQKEVDFVEERDGGLYGFEFKWSKSSSKTPALWVDTYPEASFEVIHPGNYLPFIAIQE</sequence>
<name>A0A098SCV0_9BACT</name>
<proteinExistence type="predicted"/>
<evidence type="ECO:0000313" key="3">
    <source>
        <dbReference type="Proteomes" id="UP000029736"/>
    </source>
</evidence>
<dbReference type="AlphaFoldDB" id="A0A098SCV0"/>
<comment type="caution">
    <text evidence="2">The sequence shown here is derived from an EMBL/GenBank/DDBJ whole genome shotgun (WGS) entry which is preliminary data.</text>
</comment>
<keyword evidence="3" id="KW-1185">Reference proteome</keyword>
<dbReference type="Proteomes" id="UP000029736">
    <property type="component" value="Unassembled WGS sequence"/>
</dbReference>
<dbReference type="Pfam" id="PF13173">
    <property type="entry name" value="AAA_14"/>
    <property type="match status" value="1"/>
</dbReference>
<dbReference type="InterPro" id="IPR025420">
    <property type="entry name" value="DUF4143"/>
</dbReference>
<dbReference type="STRING" id="1524460.IX84_02295"/>
<evidence type="ECO:0000259" key="1">
    <source>
        <dbReference type="SMART" id="SM00382"/>
    </source>
</evidence>
<dbReference type="SUPFAM" id="SSF52540">
    <property type="entry name" value="P-loop containing nucleoside triphosphate hydrolases"/>
    <property type="match status" value="1"/>
</dbReference>
<reference evidence="2 3" key="1">
    <citation type="journal article" date="2014" name="Int. J. Syst. Evol. Microbiol.">
        <title>Phaeodactylibacter xiamenensis gen. nov., sp. nov., a member of the family Saprospiraceae isolated from the marine alga Phaeodactylum tricornutum.</title>
        <authorList>
            <person name="Chen Z.Jr."/>
            <person name="Lei X."/>
            <person name="Lai Q."/>
            <person name="Li Y."/>
            <person name="Zhang B."/>
            <person name="Zhang J."/>
            <person name="Zhang H."/>
            <person name="Yang L."/>
            <person name="Zheng W."/>
            <person name="Tian Y."/>
            <person name="Yu Z."/>
            <person name="Xu H.Jr."/>
            <person name="Zheng T."/>
        </authorList>
    </citation>
    <scope>NUCLEOTIDE SEQUENCE [LARGE SCALE GENOMIC DNA]</scope>
    <source>
        <strain evidence="2 3">KD52</strain>
    </source>
</reference>
<accession>A0A098SCV0</accession>
<dbReference type="InterPro" id="IPR041682">
    <property type="entry name" value="AAA_14"/>
</dbReference>
<dbReference type="PANTHER" id="PTHR43566:SF1">
    <property type="entry name" value="AAA+ ATPASE DOMAIN-CONTAINING PROTEIN"/>
    <property type="match status" value="1"/>
</dbReference>
<organism evidence="2 3">
    <name type="scientific">Phaeodactylibacter xiamenensis</name>
    <dbReference type="NCBI Taxonomy" id="1524460"/>
    <lineage>
        <taxon>Bacteria</taxon>
        <taxon>Pseudomonadati</taxon>
        <taxon>Bacteroidota</taxon>
        <taxon>Saprospiria</taxon>
        <taxon>Saprospirales</taxon>
        <taxon>Haliscomenobacteraceae</taxon>
        <taxon>Phaeodactylibacter</taxon>
    </lineage>
</organism>
<dbReference type="OrthoDB" id="9778168at2"/>
<gene>
    <name evidence="2" type="ORF">IX84_02295</name>
</gene>
<feature type="domain" description="AAA+ ATPase" evidence="1">
    <location>
        <begin position="17"/>
        <end position="139"/>
    </location>
</feature>